<evidence type="ECO:0000256" key="1">
    <source>
        <dbReference type="SAM" id="MobiDB-lite"/>
    </source>
</evidence>
<name>A0A0S4JHY1_BODSA</name>
<keyword evidence="3" id="KW-1185">Reference proteome</keyword>
<dbReference type="AlphaFoldDB" id="A0A0S4JHY1"/>
<dbReference type="EMBL" id="CYKH01001767">
    <property type="protein sequence ID" value="CUG89765.1"/>
    <property type="molecule type" value="Genomic_DNA"/>
</dbReference>
<dbReference type="Proteomes" id="UP000051952">
    <property type="component" value="Unassembled WGS sequence"/>
</dbReference>
<dbReference type="VEuPathDB" id="TriTrypDB:BSAL_23295"/>
<feature type="region of interest" description="Disordered" evidence="1">
    <location>
        <begin position="200"/>
        <end position="223"/>
    </location>
</feature>
<feature type="non-terminal residue" evidence="2">
    <location>
        <position position="1"/>
    </location>
</feature>
<sequence length="406" mass="44786">AACLFKRIVGFCGPPAKVGAFLLFNSKEAALVALDMLLVVSAQDYKLLNGMKKLDQKYVAHFYKVALELLLRDVHDVTELTPDEISLLTSKGVLEDCSSWVEHAYLGQNSQFVAISGQQHDVMVNGLRVARVLAAPRTGRYKMSMAQQLLFRMSYGFHVLETAASWQRYEVQIAEHTTMLLSGFEGRPLHELLGRLGWPKRAKKSGAPSGKKTIGKGNKTQPKSVTLPEDRVLSFKTVTTIHSKGQIEPTTSREQFKKLYEKCVSNEENVAQMSNAVVIVNGSGAPYADVIVVIPKIAVILIQCKFYGDNSRIKIREENEKLKPEIDALKTFAGVPAGAYFRVLATTKTLGENADLLGFHLLDTSDPTSLAPLFTPIHEPNVPADEEYKVVLSLTGTRVGPRAIEE</sequence>
<organism evidence="2 3">
    <name type="scientific">Bodo saltans</name>
    <name type="common">Flagellated protozoan</name>
    <dbReference type="NCBI Taxonomy" id="75058"/>
    <lineage>
        <taxon>Eukaryota</taxon>
        <taxon>Discoba</taxon>
        <taxon>Euglenozoa</taxon>
        <taxon>Kinetoplastea</taxon>
        <taxon>Metakinetoplastina</taxon>
        <taxon>Eubodonida</taxon>
        <taxon>Bodonidae</taxon>
        <taxon>Bodo</taxon>
    </lineage>
</organism>
<reference evidence="3" key="1">
    <citation type="submission" date="2015-09" db="EMBL/GenBank/DDBJ databases">
        <authorList>
            <consortium name="Pathogen Informatics"/>
        </authorList>
    </citation>
    <scope>NUCLEOTIDE SEQUENCE [LARGE SCALE GENOMIC DNA]</scope>
    <source>
        <strain evidence="3">Lake Konstanz</strain>
    </source>
</reference>
<protein>
    <submittedName>
        <fullName evidence="2">Uncharacterized protein</fullName>
    </submittedName>
</protein>
<evidence type="ECO:0000313" key="2">
    <source>
        <dbReference type="EMBL" id="CUG89765.1"/>
    </source>
</evidence>
<gene>
    <name evidence="2" type="ORF">BSAL_23295</name>
</gene>
<proteinExistence type="predicted"/>
<evidence type="ECO:0000313" key="3">
    <source>
        <dbReference type="Proteomes" id="UP000051952"/>
    </source>
</evidence>
<accession>A0A0S4JHY1</accession>